<keyword evidence="3" id="KW-0378">Hydrolase</keyword>
<evidence type="ECO:0000256" key="1">
    <source>
        <dbReference type="SAM" id="MobiDB-lite"/>
    </source>
</evidence>
<dbReference type="eggNOG" id="COG0216">
    <property type="taxonomic scope" value="Bacteria"/>
</dbReference>
<evidence type="ECO:0000259" key="2">
    <source>
        <dbReference type="Pfam" id="PF00472"/>
    </source>
</evidence>
<dbReference type="GO" id="GO:0003747">
    <property type="term" value="F:translation release factor activity"/>
    <property type="evidence" value="ECO:0007669"/>
    <property type="project" value="InterPro"/>
</dbReference>
<dbReference type="PANTHER" id="PTHR47814:SF1">
    <property type="entry name" value="PEPTIDYL-TRNA HYDROLASE ARFB"/>
    <property type="match status" value="1"/>
</dbReference>
<evidence type="ECO:0000313" key="3">
    <source>
        <dbReference type="EMBL" id="GAF05114.1"/>
    </source>
</evidence>
<dbReference type="NCBIfam" id="NF006718">
    <property type="entry name" value="PRK09256.1"/>
    <property type="match status" value="1"/>
</dbReference>
<dbReference type="GO" id="GO:0072344">
    <property type="term" value="P:rescue of stalled ribosome"/>
    <property type="evidence" value="ECO:0007669"/>
    <property type="project" value="TreeGrafter"/>
</dbReference>
<dbReference type="GO" id="GO:0004045">
    <property type="term" value="F:peptidyl-tRNA hydrolase activity"/>
    <property type="evidence" value="ECO:0007669"/>
    <property type="project" value="TreeGrafter"/>
</dbReference>
<dbReference type="Pfam" id="PF00472">
    <property type="entry name" value="RF-1"/>
    <property type="match status" value="1"/>
</dbReference>
<protein>
    <submittedName>
        <fullName evidence="3">Peptidyl-tRNA hydrolase YaeJ</fullName>
    </submittedName>
</protein>
<reference evidence="3 4" key="1">
    <citation type="journal article" date="2014" name="Genome Announc.">
        <title>Draft Genome Sequence of Cytophaga fermentans JCM 21142T, a Facultative Anaerobe Isolated from Marine Mud.</title>
        <authorList>
            <person name="Starns D."/>
            <person name="Oshima K."/>
            <person name="Suda W."/>
            <person name="Iino T."/>
            <person name="Yuki M."/>
            <person name="Inoue J."/>
            <person name="Kitamura K."/>
            <person name="Iida T."/>
            <person name="Darby A."/>
            <person name="Hattori M."/>
            <person name="Ohkuma M."/>
        </authorList>
    </citation>
    <scope>NUCLEOTIDE SEQUENCE [LARGE SCALE GENOMIC DNA]</scope>
    <source>
        <strain evidence="3 4">JCM 21142</strain>
    </source>
</reference>
<keyword evidence="4" id="KW-1185">Reference proteome</keyword>
<dbReference type="SUPFAM" id="SSF110916">
    <property type="entry name" value="Peptidyl-tRNA hydrolase domain-like"/>
    <property type="match status" value="1"/>
</dbReference>
<feature type="region of interest" description="Disordered" evidence="1">
    <location>
        <begin position="98"/>
        <end position="130"/>
    </location>
</feature>
<comment type="caution">
    <text evidence="3">The sequence shown here is derived from an EMBL/GenBank/DDBJ whole genome shotgun (WGS) entry which is preliminary data.</text>
</comment>
<sequence>MNLETELSYTASRSSGPGGQNVNKVNTRITLHFDVMNSLILNSHQKQVILDKLQNRINKEGQLVIACEETRSQLRNKELAIELLHQLINQALKPIIKRKATKPTHSSKLKRLKDKKNHANKKVNRRKPDY</sequence>
<accession>W7YRR8</accession>
<dbReference type="EMBL" id="BAMD01000069">
    <property type="protein sequence ID" value="GAF05114.1"/>
    <property type="molecule type" value="Genomic_DNA"/>
</dbReference>
<dbReference type="RefSeq" id="WP_044214076.1">
    <property type="nucleotide sequence ID" value="NZ_BAMD01000069.1"/>
</dbReference>
<feature type="region of interest" description="Disordered" evidence="1">
    <location>
        <begin position="1"/>
        <end position="21"/>
    </location>
</feature>
<gene>
    <name evidence="3" type="ORF">JCM21142_93838</name>
</gene>
<organism evidence="3 4">
    <name type="scientific">Saccharicrinis fermentans DSM 9555 = JCM 21142</name>
    <dbReference type="NCBI Taxonomy" id="869213"/>
    <lineage>
        <taxon>Bacteria</taxon>
        <taxon>Pseudomonadati</taxon>
        <taxon>Bacteroidota</taxon>
        <taxon>Bacteroidia</taxon>
        <taxon>Marinilabiliales</taxon>
        <taxon>Marinilabiliaceae</taxon>
        <taxon>Saccharicrinis</taxon>
    </lineage>
</organism>
<evidence type="ECO:0000313" key="4">
    <source>
        <dbReference type="Proteomes" id="UP000019402"/>
    </source>
</evidence>
<dbReference type="AlphaFoldDB" id="W7YRR8"/>
<dbReference type="OrthoDB" id="9815709at2"/>
<dbReference type="Gene3D" id="3.30.160.20">
    <property type="match status" value="1"/>
</dbReference>
<name>W7YRR8_9BACT</name>
<dbReference type="Proteomes" id="UP000019402">
    <property type="component" value="Unassembled WGS sequence"/>
</dbReference>
<feature type="domain" description="Prokaryotic-type class I peptide chain release factors" evidence="2">
    <location>
        <begin position="5"/>
        <end position="120"/>
    </location>
</feature>
<dbReference type="PANTHER" id="PTHR47814">
    <property type="entry name" value="PEPTIDYL-TRNA HYDROLASE ARFB"/>
    <property type="match status" value="1"/>
</dbReference>
<proteinExistence type="predicted"/>
<dbReference type="GO" id="GO:0043022">
    <property type="term" value="F:ribosome binding"/>
    <property type="evidence" value="ECO:0007669"/>
    <property type="project" value="TreeGrafter"/>
</dbReference>
<dbReference type="STRING" id="869213.GCA_000517085_01922"/>
<dbReference type="InterPro" id="IPR000352">
    <property type="entry name" value="Pep_chain_release_fac_I"/>
</dbReference>